<dbReference type="AlphaFoldDB" id="A0AAP9NJ34"/>
<sequence>MSTYLLINSDTLLAKQFVKTIRPSDDAVWELHFAEASVTEERNNEAPHLSVCDPEDDWRLNYELERAFLEFGYFDDVILFPGALKFGAIEAIPSRTINEQVSRQITSVIEIYRILADKLRSHKSCHITQFLYEESYEFSALSSLPMAVNGALRGLVNGLRKEFLTLNVDIDIEFLKPDYKDFINKEFSFINNGYTDLMVDGAPLPHQPDTIIRWLIDRLRS</sequence>
<organism evidence="1 2">
    <name type="scientific">Vreelandella titanicae</name>
    <dbReference type="NCBI Taxonomy" id="664683"/>
    <lineage>
        <taxon>Bacteria</taxon>
        <taxon>Pseudomonadati</taxon>
        <taxon>Pseudomonadota</taxon>
        <taxon>Gammaproteobacteria</taxon>
        <taxon>Oceanospirillales</taxon>
        <taxon>Halomonadaceae</taxon>
        <taxon>Vreelandella</taxon>
    </lineage>
</organism>
<keyword evidence="2" id="KW-1185">Reference proteome</keyword>
<dbReference type="EMBL" id="CP054580">
    <property type="protein sequence ID" value="QKS22629.1"/>
    <property type="molecule type" value="Genomic_DNA"/>
</dbReference>
<reference evidence="1 2" key="1">
    <citation type="submission" date="2019-12" db="EMBL/GenBank/DDBJ databases">
        <title>Genome sequencing and assembly of endphytes of Porphyra tenera.</title>
        <authorList>
            <person name="Park J.M."/>
            <person name="Shin R."/>
            <person name="Jo S.H."/>
        </authorList>
    </citation>
    <scope>NUCLEOTIDE SEQUENCE [LARGE SCALE GENOMIC DNA]</scope>
    <source>
        <strain evidence="1 2">GPM3</strain>
    </source>
</reference>
<accession>A0AAP9NJ34</accession>
<gene>
    <name evidence="1" type="ORF">FX987_00377</name>
</gene>
<evidence type="ECO:0000313" key="1">
    <source>
        <dbReference type="EMBL" id="QKS22629.1"/>
    </source>
</evidence>
<name>A0AAP9NJ34_9GAMM</name>
<dbReference type="Proteomes" id="UP000509761">
    <property type="component" value="Chromosome"/>
</dbReference>
<proteinExistence type="predicted"/>
<dbReference type="RefSeq" id="WP_217488671.1">
    <property type="nucleotide sequence ID" value="NZ_CP054580.1"/>
</dbReference>
<evidence type="ECO:0000313" key="2">
    <source>
        <dbReference type="Proteomes" id="UP000509761"/>
    </source>
</evidence>
<protein>
    <submittedName>
        <fullName evidence="1">Uncharacterized protein</fullName>
    </submittedName>
</protein>